<feature type="region of interest" description="Disordered" evidence="1">
    <location>
        <begin position="169"/>
        <end position="228"/>
    </location>
</feature>
<evidence type="ECO:0000256" key="1">
    <source>
        <dbReference type="SAM" id="MobiDB-lite"/>
    </source>
</evidence>
<evidence type="ECO:0000313" key="3">
    <source>
        <dbReference type="Proteomes" id="UP001066276"/>
    </source>
</evidence>
<feature type="compositionally biased region" description="Basic and acidic residues" evidence="1">
    <location>
        <begin position="172"/>
        <end position="186"/>
    </location>
</feature>
<dbReference type="Proteomes" id="UP001066276">
    <property type="component" value="Chromosome 5"/>
</dbReference>
<accession>A0AAV7RJU2</accession>
<keyword evidence="3" id="KW-1185">Reference proteome</keyword>
<protein>
    <submittedName>
        <fullName evidence="2">Uncharacterized protein</fullName>
    </submittedName>
</protein>
<sequence>MCKVFLLTGTSEVAGLRFVDVNVETCRFTESAFFLEKYQLKAGGSADPVKRSSRWRPLRDAPGGSEVGLGGDCCRLRGGERPGESWGTPRRWIPAAGVPTGPPPLSRTTTPGERCRAGARGADVARETGGPLWPPERLAVPRWGRGGGPGPRDPPAGGNLNLEACWGSGPARRSEWRPRGGKEVNRRSGGSGGRRRAVTPPLPHPCSNKRGLSRARARVERELDCGRI</sequence>
<dbReference type="AlphaFoldDB" id="A0AAV7RJU2"/>
<evidence type="ECO:0000313" key="2">
    <source>
        <dbReference type="EMBL" id="KAJ1151735.1"/>
    </source>
</evidence>
<reference evidence="2" key="1">
    <citation type="journal article" date="2022" name="bioRxiv">
        <title>Sequencing and chromosome-scale assembly of the giantPleurodeles waltlgenome.</title>
        <authorList>
            <person name="Brown T."/>
            <person name="Elewa A."/>
            <person name="Iarovenko S."/>
            <person name="Subramanian E."/>
            <person name="Araus A.J."/>
            <person name="Petzold A."/>
            <person name="Susuki M."/>
            <person name="Suzuki K.-i.T."/>
            <person name="Hayashi T."/>
            <person name="Toyoda A."/>
            <person name="Oliveira C."/>
            <person name="Osipova E."/>
            <person name="Leigh N.D."/>
            <person name="Simon A."/>
            <person name="Yun M.H."/>
        </authorList>
    </citation>
    <scope>NUCLEOTIDE SEQUENCE</scope>
    <source>
        <strain evidence="2">20211129_DDA</strain>
        <tissue evidence="2">Liver</tissue>
    </source>
</reference>
<organism evidence="2 3">
    <name type="scientific">Pleurodeles waltl</name>
    <name type="common">Iberian ribbed newt</name>
    <dbReference type="NCBI Taxonomy" id="8319"/>
    <lineage>
        <taxon>Eukaryota</taxon>
        <taxon>Metazoa</taxon>
        <taxon>Chordata</taxon>
        <taxon>Craniata</taxon>
        <taxon>Vertebrata</taxon>
        <taxon>Euteleostomi</taxon>
        <taxon>Amphibia</taxon>
        <taxon>Batrachia</taxon>
        <taxon>Caudata</taxon>
        <taxon>Salamandroidea</taxon>
        <taxon>Salamandridae</taxon>
        <taxon>Pleurodelinae</taxon>
        <taxon>Pleurodeles</taxon>
    </lineage>
</organism>
<gene>
    <name evidence="2" type="ORF">NDU88_004515</name>
</gene>
<proteinExistence type="predicted"/>
<feature type="region of interest" description="Disordered" evidence="1">
    <location>
        <begin position="81"/>
        <end position="116"/>
    </location>
</feature>
<comment type="caution">
    <text evidence="2">The sequence shown here is derived from an EMBL/GenBank/DDBJ whole genome shotgun (WGS) entry which is preliminary data.</text>
</comment>
<name>A0AAV7RJU2_PLEWA</name>
<dbReference type="EMBL" id="JANPWB010000009">
    <property type="protein sequence ID" value="KAJ1151735.1"/>
    <property type="molecule type" value="Genomic_DNA"/>
</dbReference>
<feature type="compositionally biased region" description="Basic and acidic residues" evidence="1">
    <location>
        <begin position="217"/>
        <end position="228"/>
    </location>
</feature>